<organism evidence="1 2">
    <name type="scientific">Micavibrio aeruginosavorus</name>
    <dbReference type="NCBI Taxonomy" id="349221"/>
    <lineage>
        <taxon>Bacteria</taxon>
        <taxon>Pseudomonadati</taxon>
        <taxon>Bdellovibrionota</taxon>
        <taxon>Bdellovibrionia</taxon>
        <taxon>Bdellovibrionales</taxon>
        <taxon>Pseudobdellovibrionaceae</taxon>
        <taxon>Micavibrio</taxon>
    </lineage>
</organism>
<dbReference type="AlphaFoldDB" id="A0A7T5R3P0"/>
<protein>
    <submittedName>
        <fullName evidence="1">Antirestriction protein ArdA</fullName>
    </submittedName>
</protein>
<accession>A0A7T5R3P0</accession>
<evidence type="ECO:0000313" key="2">
    <source>
        <dbReference type="Proteomes" id="UP000595362"/>
    </source>
</evidence>
<reference evidence="1 2" key="1">
    <citation type="submission" date="2020-07" db="EMBL/GenBank/DDBJ databases">
        <title>Huge and variable diversity of episymbiotic CPR bacteria and DPANN archaea in groundwater ecosystems.</title>
        <authorList>
            <person name="He C.Y."/>
            <person name="Keren R."/>
            <person name="Whittaker M."/>
            <person name="Farag I.F."/>
            <person name="Doudna J."/>
            <person name="Cate J.H.D."/>
            <person name="Banfield J.F."/>
        </authorList>
    </citation>
    <scope>NUCLEOTIDE SEQUENCE [LARGE SCALE GENOMIC DNA]</scope>
    <source>
        <strain evidence="1">NC_groundwater_70_Ag_B-0.1um_54_66</strain>
    </source>
</reference>
<dbReference type="EMBL" id="CP066681">
    <property type="protein sequence ID" value="QQG36849.1"/>
    <property type="molecule type" value="Genomic_DNA"/>
</dbReference>
<dbReference type="Pfam" id="PF07275">
    <property type="entry name" value="ArdA"/>
    <property type="match status" value="1"/>
</dbReference>
<gene>
    <name evidence="1" type="ORF">HYS17_03495</name>
</gene>
<dbReference type="Proteomes" id="UP000595362">
    <property type="component" value="Chromosome"/>
</dbReference>
<dbReference type="InterPro" id="IPR009899">
    <property type="entry name" value="ArdA"/>
</dbReference>
<name>A0A7T5R3P0_9BACT</name>
<sequence length="168" mass="18985">MTTLFAQPYDISANGFYFKTTAEYEERAGKLLNSYGGLVEEFEIQFIDGESLDCALFSALGVHQGNFPAYLEAVEDWSEDNKIKVIIAVGQVGYNFDLGKDSPDQFDVDLYELDSLKDLAMQFVEEGLFGEISESIRNYLDYDTIARDLGMDYSEITIAGTNYIYRCD</sequence>
<proteinExistence type="predicted"/>
<dbReference type="Gene3D" id="1.10.10.1190">
    <property type="entry name" value="Antirestriction protein ArdA, domain 3"/>
    <property type="match status" value="1"/>
</dbReference>
<evidence type="ECO:0000313" key="1">
    <source>
        <dbReference type="EMBL" id="QQG36849.1"/>
    </source>
</evidence>
<dbReference type="InterPro" id="IPR041893">
    <property type="entry name" value="ArdA_dom3"/>
</dbReference>